<dbReference type="CDD" id="cd01743">
    <property type="entry name" value="GATase1_Anthranilate_Synthase"/>
    <property type="match status" value="1"/>
</dbReference>
<dbReference type="InterPro" id="IPR006221">
    <property type="entry name" value="TrpG/PapA_dom"/>
</dbReference>
<dbReference type="PRINTS" id="PR00096">
    <property type="entry name" value="GATASE"/>
</dbReference>
<dbReference type="PANTHER" id="PTHR43418">
    <property type="entry name" value="MULTIFUNCTIONAL TRYPTOPHAN BIOSYNTHESIS PROTEIN-RELATED"/>
    <property type="match status" value="1"/>
</dbReference>
<reference evidence="3 4" key="1">
    <citation type="submission" date="2020-08" db="EMBL/GenBank/DDBJ databases">
        <title>Acidobacteriota in marine sediments use diverse sulfur dissimilation pathways.</title>
        <authorList>
            <person name="Wasmund K."/>
        </authorList>
    </citation>
    <scope>NUCLEOTIDE SEQUENCE [LARGE SCALE GENOMIC DNA]</scope>
    <source>
        <strain evidence="3">MAG AM4</strain>
    </source>
</reference>
<protein>
    <submittedName>
        <fullName evidence="3">Aminodeoxychorismate/anthranilate synthase component II</fullName>
    </submittedName>
</protein>
<dbReference type="InterPro" id="IPR050472">
    <property type="entry name" value="Anth_synth/Amidotransfase"/>
</dbReference>
<feature type="domain" description="Glutamine amidotransferase" evidence="2">
    <location>
        <begin position="3"/>
        <end position="186"/>
    </location>
</feature>
<proteinExistence type="predicted"/>
<accession>A0A8J6Y723</accession>
<dbReference type="PRINTS" id="PR00097">
    <property type="entry name" value="ANTSNTHASEII"/>
</dbReference>
<dbReference type="SUPFAM" id="SSF52317">
    <property type="entry name" value="Class I glutamine amidotransferase-like"/>
    <property type="match status" value="1"/>
</dbReference>
<dbReference type="GO" id="GO:0005829">
    <property type="term" value="C:cytosol"/>
    <property type="evidence" value="ECO:0007669"/>
    <property type="project" value="TreeGrafter"/>
</dbReference>
<sequence>MFLLDNHDSFTWNLVQYLRMAGATVDVGLNDRTDVASVLGGGYDGIVISPGPGRPSGAGITLDLISAAAGKLPLLGVCLGHQAIARAWGGRIVRGEQPVHGKTSPVYHDGSGLFEGIPSPFVATRYHSLVVDPASLPDRFQVAATTENGVIMAIRDRRAGLDGLQFHPESILTDAGMHILENFLLQISRIDPGACCSTAACDN</sequence>
<dbReference type="InterPro" id="IPR029062">
    <property type="entry name" value="Class_I_gatase-like"/>
</dbReference>
<evidence type="ECO:0000259" key="2">
    <source>
        <dbReference type="Pfam" id="PF00117"/>
    </source>
</evidence>
<dbReference type="PANTHER" id="PTHR43418:SF4">
    <property type="entry name" value="MULTIFUNCTIONAL TRYPTOPHAN BIOSYNTHESIS PROTEIN"/>
    <property type="match status" value="1"/>
</dbReference>
<dbReference type="NCBIfam" id="TIGR00566">
    <property type="entry name" value="trpG_papA"/>
    <property type="match status" value="1"/>
</dbReference>
<name>A0A8J6Y723_9BACT</name>
<dbReference type="FunFam" id="3.40.50.880:FF:000003">
    <property type="entry name" value="Anthranilate synthase component II"/>
    <property type="match status" value="1"/>
</dbReference>
<dbReference type="GO" id="GO:0000162">
    <property type="term" value="P:L-tryptophan biosynthetic process"/>
    <property type="evidence" value="ECO:0007669"/>
    <property type="project" value="TreeGrafter"/>
</dbReference>
<comment type="caution">
    <text evidence="3">The sequence shown here is derived from an EMBL/GenBank/DDBJ whole genome shotgun (WGS) entry which is preliminary data.</text>
</comment>
<evidence type="ECO:0000256" key="1">
    <source>
        <dbReference type="ARBA" id="ARBA00022962"/>
    </source>
</evidence>
<dbReference type="AlphaFoldDB" id="A0A8J6Y723"/>
<dbReference type="PROSITE" id="PS51273">
    <property type="entry name" value="GATASE_TYPE_1"/>
    <property type="match status" value="1"/>
</dbReference>
<dbReference type="InterPro" id="IPR017926">
    <property type="entry name" value="GATASE"/>
</dbReference>
<evidence type="ECO:0000313" key="3">
    <source>
        <dbReference type="EMBL" id="MBD3868450.1"/>
    </source>
</evidence>
<dbReference type="Proteomes" id="UP000648239">
    <property type="component" value="Unassembled WGS sequence"/>
</dbReference>
<organism evidence="3 4">
    <name type="scientific">Candidatus Polarisedimenticola svalbardensis</name>
    <dbReference type="NCBI Taxonomy" id="2886004"/>
    <lineage>
        <taxon>Bacteria</taxon>
        <taxon>Pseudomonadati</taxon>
        <taxon>Acidobacteriota</taxon>
        <taxon>Candidatus Polarisedimenticolia</taxon>
        <taxon>Candidatus Polarisedimenticolales</taxon>
        <taxon>Candidatus Polarisedimenticolaceae</taxon>
        <taxon>Candidatus Polarisedimenticola</taxon>
    </lineage>
</organism>
<dbReference type="GO" id="GO:0004049">
    <property type="term" value="F:anthranilate synthase activity"/>
    <property type="evidence" value="ECO:0007669"/>
    <property type="project" value="TreeGrafter"/>
</dbReference>
<dbReference type="PRINTS" id="PR00099">
    <property type="entry name" value="CPSGATASE"/>
</dbReference>
<dbReference type="Gene3D" id="3.40.50.880">
    <property type="match status" value="1"/>
</dbReference>
<evidence type="ECO:0000313" key="4">
    <source>
        <dbReference type="Proteomes" id="UP000648239"/>
    </source>
</evidence>
<keyword evidence="1" id="KW-0315">Glutamine amidotransferase</keyword>
<dbReference type="Pfam" id="PF00117">
    <property type="entry name" value="GATase"/>
    <property type="match status" value="1"/>
</dbReference>
<dbReference type="EMBL" id="JACXWD010000032">
    <property type="protein sequence ID" value="MBD3868450.1"/>
    <property type="molecule type" value="Genomic_DNA"/>
</dbReference>
<gene>
    <name evidence="3" type="ORF">IFK94_10040</name>
</gene>